<sequence length="222" mass="25007">MYVGRVMHTDLVTVAPDTTIVKARDIITEKRINHLLVVDKNNQLLGLISDRDLKQSWASPATTLSVHELNYLLNQLTVDMIMVKKIITIPPNTTIERAAHIMQQNRISALPVMEKEKLVGIITTTDVMGVLLQAIGINGDSKRFSVLVEDRIGILAEVARLLKEHHINIRSLFTWPEQKHPGIYQLVLRVAAKDGERAISMLKDSGFKVLTEYVQDLTPYLP</sequence>
<dbReference type="Proteomes" id="UP000603434">
    <property type="component" value="Unassembled WGS sequence"/>
</dbReference>
<evidence type="ECO:0000256" key="1">
    <source>
        <dbReference type="ARBA" id="ARBA00023122"/>
    </source>
</evidence>
<dbReference type="Gene3D" id="3.30.2130.10">
    <property type="entry name" value="VC0802-like"/>
    <property type="match status" value="1"/>
</dbReference>
<dbReference type="InterPro" id="IPR045865">
    <property type="entry name" value="ACT-like_dom_sf"/>
</dbReference>
<feature type="domain" description="CBS" evidence="3">
    <location>
        <begin position="82"/>
        <end position="141"/>
    </location>
</feature>
<feature type="domain" description="ACT" evidence="4">
    <location>
        <begin position="143"/>
        <end position="222"/>
    </location>
</feature>
<dbReference type="PANTHER" id="PTHR43080:SF26">
    <property type="entry name" value="REGULATORY PROTEIN"/>
    <property type="match status" value="1"/>
</dbReference>
<dbReference type="InterPro" id="IPR002912">
    <property type="entry name" value="ACT_dom"/>
</dbReference>
<dbReference type="AlphaFoldDB" id="A0A8J6NQZ8"/>
<reference evidence="5 6" key="1">
    <citation type="submission" date="2020-08" db="EMBL/GenBank/DDBJ databases">
        <title>Bridging the membrane lipid divide: bacteria of the FCB group superphylum have the potential to synthesize archaeal ether lipids.</title>
        <authorList>
            <person name="Villanueva L."/>
            <person name="Von Meijenfeldt F.A.B."/>
            <person name="Westbye A.B."/>
            <person name="Yadav S."/>
            <person name="Hopmans E.C."/>
            <person name="Dutilh B.E."/>
            <person name="Sinninghe Damste J.S."/>
        </authorList>
    </citation>
    <scope>NUCLEOTIDE SEQUENCE [LARGE SCALE GENOMIC DNA]</scope>
    <source>
        <strain evidence="5">NIOZ-UU30</strain>
    </source>
</reference>
<dbReference type="SMART" id="SM00116">
    <property type="entry name" value="CBS"/>
    <property type="match status" value="2"/>
</dbReference>
<dbReference type="PROSITE" id="PS51671">
    <property type="entry name" value="ACT"/>
    <property type="match status" value="1"/>
</dbReference>
<dbReference type="Gene3D" id="3.10.580.10">
    <property type="entry name" value="CBS-domain"/>
    <property type="match status" value="1"/>
</dbReference>
<organism evidence="5 6">
    <name type="scientific">Candidatus Desulfatibia profunda</name>
    <dbReference type="NCBI Taxonomy" id="2841695"/>
    <lineage>
        <taxon>Bacteria</taxon>
        <taxon>Pseudomonadati</taxon>
        <taxon>Thermodesulfobacteriota</taxon>
        <taxon>Desulfobacteria</taxon>
        <taxon>Desulfobacterales</taxon>
        <taxon>Desulfobacterales incertae sedis</taxon>
        <taxon>Candidatus Desulfatibia</taxon>
    </lineage>
</organism>
<proteinExistence type="predicted"/>
<dbReference type="Pfam" id="PF00571">
    <property type="entry name" value="CBS"/>
    <property type="match status" value="2"/>
</dbReference>
<evidence type="ECO:0000256" key="2">
    <source>
        <dbReference type="PROSITE-ProRule" id="PRU00703"/>
    </source>
</evidence>
<evidence type="ECO:0000259" key="3">
    <source>
        <dbReference type="PROSITE" id="PS51371"/>
    </source>
</evidence>
<dbReference type="PANTHER" id="PTHR43080">
    <property type="entry name" value="CBS DOMAIN-CONTAINING PROTEIN CBSX3, MITOCHONDRIAL"/>
    <property type="match status" value="1"/>
</dbReference>
<name>A0A8J6NQZ8_9BACT</name>
<dbReference type="CDD" id="cd04584">
    <property type="entry name" value="CBS_pair_AcuB_like"/>
    <property type="match status" value="1"/>
</dbReference>
<dbReference type="EMBL" id="JACNJH010000096">
    <property type="protein sequence ID" value="MBC8360565.1"/>
    <property type="molecule type" value="Genomic_DNA"/>
</dbReference>
<gene>
    <name evidence="5" type="ORF">H8E23_04125</name>
</gene>
<dbReference type="InterPro" id="IPR051257">
    <property type="entry name" value="Diverse_CBS-Domain"/>
</dbReference>
<dbReference type="InterPro" id="IPR046342">
    <property type="entry name" value="CBS_dom_sf"/>
</dbReference>
<dbReference type="Pfam" id="PF01842">
    <property type="entry name" value="ACT"/>
    <property type="match status" value="1"/>
</dbReference>
<feature type="domain" description="CBS" evidence="3">
    <location>
        <begin position="7"/>
        <end position="63"/>
    </location>
</feature>
<dbReference type="PROSITE" id="PS51371">
    <property type="entry name" value="CBS"/>
    <property type="match status" value="2"/>
</dbReference>
<comment type="caution">
    <text evidence="5">The sequence shown here is derived from an EMBL/GenBank/DDBJ whole genome shotgun (WGS) entry which is preliminary data.</text>
</comment>
<dbReference type="SUPFAM" id="SSF54631">
    <property type="entry name" value="CBS-domain pair"/>
    <property type="match status" value="1"/>
</dbReference>
<protein>
    <submittedName>
        <fullName evidence="5">CBS domain-containing protein</fullName>
    </submittedName>
</protein>
<keyword evidence="1 2" id="KW-0129">CBS domain</keyword>
<evidence type="ECO:0000313" key="6">
    <source>
        <dbReference type="Proteomes" id="UP000603434"/>
    </source>
</evidence>
<dbReference type="SUPFAM" id="SSF55021">
    <property type="entry name" value="ACT-like"/>
    <property type="match status" value="1"/>
</dbReference>
<dbReference type="InterPro" id="IPR000644">
    <property type="entry name" value="CBS_dom"/>
</dbReference>
<evidence type="ECO:0000313" key="5">
    <source>
        <dbReference type="EMBL" id="MBC8360565.1"/>
    </source>
</evidence>
<accession>A0A8J6NQZ8</accession>
<evidence type="ECO:0000259" key="4">
    <source>
        <dbReference type="PROSITE" id="PS51671"/>
    </source>
</evidence>